<evidence type="ECO:0000313" key="3">
    <source>
        <dbReference type="EMBL" id="WPR90693.1"/>
    </source>
</evidence>
<dbReference type="EC" id="3.1.2.-" evidence="3"/>
<feature type="domain" description="Thioesterase" evidence="2">
    <location>
        <begin position="51"/>
        <end position="124"/>
    </location>
</feature>
<dbReference type="InterPro" id="IPR052723">
    <property type="entry name" value="Acyl-CoA_thioesterase_PaaI"/>
</dbReference>
<evidence type="ECO:0000259" key="2">
    <source>
        <dbReference type="Pfam" id="PF03061"/>
    </source>
</evidence>
<dbReference type="RefSeq" id="WP_320943397.1">
    <property type="nucleotide sequence ID" value="NZ_BAABEU010000011.1"/>
</dbReference>
<gene>
    <name evidence="3" type="primary">paaI</name>
    <name evidence="3" type="ORF">SM116_05215</name>
</gene>
<evidence type="ECO:0000313" key="4">
    <source>
        <dbReference type="Proteomes" id="UP001323798"/>
    </source>
</evidence>
<dbReference type="GO" id="GO:0016787">
    <property type="term" value="F:hydrolase activity"/>
    <property type="evidence" value="ECO:0007669"/>
    <property type="project" value="UniProtKB-KW"/>
</dbReference>
<dbReference type="SUPFAM" id="SSF54637">
    <property type="entry name" value="Thioesterase/thiol ester dehydrase-isomerase"/>
    <property type="match status" value="1"/>
</dbReference>
<dbReference type="PANTHER" id="PTHR42856:SF1">
    <property type="entry name" value="ACYL-COENZYME A THIOESTERASE PAAI"/>
    <property type="match status" value="1"/>
</dbReference>
<dbReference type="Proteomes" id="UP001323798">
    <property type="component" value="Chromosome"/>
</dbReference>
<keyword evidence="4" id="KW-1185">Reference proteome</keyword>
<dbReference type="InterPro" id="IPR003736">
    <property type="entry name" value="PAAI_dom"/>
</dbReference>
<dbReference type="CDD" id="cd03443">
    <property type="entry name" value="PaaI_thioesterase"/>
    <property type="match status" value="1"/>
</dbReference>
<name>A0ABZ0SSA0_9MICO</name>
<reference evidence="3 4" key="1">
    <citation type="submission" date="2023-11" db="EMBL/GenBank/DDBJ databases">
        <title>Genome sequence of Microbacterium rhizosphaerae KACC 19337.</title>
        <authorList>
            <person name="Choi H."/>
            <person name="Kim S."/>
            <person name="Kim Y."/>
            <person name="Kwon S.-W."/>
            <person name="Heo J."/>
        </authorList>
    </citation>
    <scope>NUCLEOTIDE SEQUENCE [LARGE SCALE GENOMIC DNA]</scope>
    <source>
        <strain evidence="3 4">KACC 19337</strain>
    </source>
</reference>
<dbReference type="InterPro" id="IPR006683">
    <property type="entry name" value="Thioestr_dom"/>
</dbReference>
<dbReference type="PANTHER" id="PTHR42856">
    <property type="entry name" value="ACYL-COENZYME A THIOESTERASE PAAI"/>
    <property type="match status" value="1"/>
</dbReference>
<dbReference type="EMBL" id="CP139368">
    <property type="protein sequence ID" value="WPR90693.1"/>
    <property type="molecule type" value="Genomic_DNA"/>
</dbReference>
<dbReference type="NCBIfam" id="TIGR00369">
    <property type="entry name" value="unchar_dom_1"/>
    <property type="match status" value="1"/>
</dbReference>
<evidence type="ECO:0000256" key="1">
    <source>
        <dbReference type="ARBA" id="ARBA00022801"/>
    </source>
</evidence>
<dbReference type="InterPro" id="IPR029069">
    <property type="entry name" value="HotDog_dom_sf"/>
</dbReference>
<protein>
    <submittedName>
        <fullName evidence="3">Hydroxyphenylacetyl-CoA thioesterase PaaI</fullName>
        <ecNumber evidence="3">3.1.2.-</ecNumber>
    </submittedName>
</protein>
<proteinExistence type="predicted"/>
<organism evidence="3 4">
    <name type="scientific">Microbacterium rhizosphaerae</name>
    <dbReference type="NCBI Taxonomy" id="1678237"/>
    <lineage>
        <taxon>Bacteria</taxon>
        <taxon>Bacillati</taxon>
        <taxon>Actinomycetota</taxon>
        <taxon>Actinomycetes</taxon>
        <taxon>Micrococcales</taxon>
        <taxon>Microbacteriaceae</taxon>
        <taxon>Microbacterium</taxon>
    </lineage>
</organism>
<sequence>MDDDVFATAHARDMIAADQASAMLGIEVTSASPGEAIVRMRVRADMLNGFHVIHGGLVFAVADTAFALACNETDAVTLAAGADIVFLTSAHEGEVLTATAQRRSLVGRAGVYDVRVQADDGRMVAEFRGRSLTTRRPVPDRSIPEKDMP</sequence>
<dbReference type="NCBIfam" id="TIGR02286">
    <property type="entry name" value="PaaD"/>
    <property type="match status" value="1"/>
</dbReference>
<accession>A0ABZ0SSA0</accession>
<keyword evidence="1 3" id="KW-0378">Hydrolase</keyword>
<dbReference type="InterPro" id="IPR011973">
    <property type="entry name" value="PaaD"/>
</dbReference>
<dbReference type="Pfam" id="PF03061">
    <property type="entry name" value="4HBT"/>
    <property type="match status" value="1"/>
</dbReference>
<dbReference type="Gene3D" id="3.10.129.10">
    <property type="entry name" value="Hotdog Thioesterase"/>
    <property type="match status" value="1"/>
</dbReference>